<organism evidence="2 3">
    <name type="scientific">Pandoraea aquatica</name>
    <dbReference type="NCBI Taxonomy" id="2508290"/>
    <lineage>
        <taxon>Bacteria</taxon>
        <taxon>Pseudomonadati</taxon>
        <taxon>Pseudomonadota</taxon>
        <taxon>Betaproteobacteria</taxon>
        <taxon>Burkholderiales</taxon>
        <taxon>Burkholderiaceae</taxon>
        <taxon>Pandoraea</taxon>
    </lineage>
</organism>
<keyword evidence="1" id="KW-0732">Signal</keyword>
<dbReference type="RefSeq" id="WP_217424835.1">
    <property type="nucleotide sequence ID" value="NZ_CABPSN010000001.1"/>
</dbReference>
<name>A0A5E4SUZ4_9BURK</name>
<dbReference type="InterPro" id="IPR036777">
    <property type="entry name" value="Channel_Tsx-like_sf"/>
</dbReference>
<dbReference type="Gene3D" id="2.40.230.20">
    <property type="entry name" value="Nucleoside-specific channel-forming protein, Tsx-like"/>
    <property type="match status" value="1"/>
</dbReference>
<gene>
    <name evidence="2" type="ORF">PAQ31011_01011</name>
</gene>
<evidence type="ECO:0000313" key="3">
    <source>
        <dbReference type="Proteomes" id="UP000366819"/>
    </source>
</evidence>
<feature type="signal peptide" evidence="1">
    <location>
        <begin position="1"/>
        <end position="33"/>
    </location>
</feature>
<evidence type="ECO:0000313" key="2">
    <source>
        <dbReference type="EMBL" id="VVD78593.1"/>
    </source>
</evidence>
<feature type="chain" id="PRO_5023045590" description="Nucleoside-binding outer membrane protein" evidence="1">
    <location>
        <begin position="34"/>
        <end position="295"/>
    </location>
</feature>
<evidence type="ECO:0008006" key="4">
    <source>
        <dbReference type="Google" id="ProtNLM"/>
    </source>
</evidence>
<dbReference type="SUPFAM" id="SSF111364">
    <property type="entry name" value="Tsx-like channel"/>
    <property type="match status" value="1"/>
</dbReference>
<dbReference type="GO" id="GO:0009279">
    <property type="term" value="C:cell outer membrane"/>
    <property type="evidence" value="ECO:0007669"/>
    <property type="project" value="InterPro"/>
</dbReference>
<evidence type="ECO:0000256" key="1">
    <source>
        <dbReference type="SAM" id="SignalP"/>
    </source>
</evidence>
<dbReference type="AlphaFoldDB" id="A0A5E4SUZ4"/>
<reference evidence="2 3" key="1">
    <citation type="submission" date="2019-08" db="EMBL/GenBank/DDBJ databases">
        <authorList>
            <person name="Peeters C."/>
        </authorList>
    </citation>
    <scope>NUCLEOTIDE SEQUENCE [LARGE SCALE GENOMIC DNA]</scope>
    <source>
        <strain evidence="2 3">LMG 31011</strain>
    </source>
</reference>
<sequence length="295" mass="32273">MNSSARAALPSPTWRSMALLATLGALASAPAAAFTWSDTSIHYAYGNDFREPGVTDANGRAAQIAKQIVSFTHTDGYAYGTNFFNVDMLMSNKADPANNGNTGATEFYATYRHQLSLNAVTGSNLFTRGPLRDVSIAAGFDLNTKNTAFAPEKRMFVVGPTLQFDVPGFWNVSLLFRTERNYNGIVGQSVRFSNTAMMETAWSIPFQIGSTPLHFEGFANVIAPKGQDGFGAQTRTEILLHPKVMLDVGHWLNLKARTLEAGVGWEYWYNKFGSDHHRVPGAIQSTAFVEAAVHF</sequence>
<accession>A0A5E4SUZ4</accession>
<proteinExistence type="predicted"/>
<dbReference type="EMBL" id="CABPSN010000001">
    <property type="protein sequence ID" value="VVD78593.1"/>
    <property type="molecule type" value="Genomic_DNA"/>
</dbReference>
<protein>
    <recommendedName>
        <fullName evidence="4">Nucleoside-binding outer membrane protein</fullName>
    </recommendedName>
</protein>
<keyword evidence="3" id="KW-1185">Reference proteome</keyword>
<dbReference type="Proteomes" id="UP000366819">
    <property type="component" value="Unassembled WGS sequence"/>
</dbReference>